<comment type="caution">
    <text evidence="3">The sequence shown here is derived from an EMBL/GenBank/DDBJ whole genome shotgun (WGS) entry which is preliminary data.</text>
</comment>
<dbReference type="PROSITE" id="PS51372">
    <property type="entry name" value="PRD_2"/>
    <property type="match status" value="2"/>
</dbReference>
<dbReference type="Proteomes" id="UP000824201">
    <property type="component" value="Unassembled WGS sequence"/>
</dbReference>
<evidence type="ECO:0000313" key="4">
    <source>
        <dbReference type="Proteomes" id="UP000824201"/>
    </source>
</evidence>
<dbReference type="InterPro" id="IPR050661">
    <property type="entry name" value="BglG_antiterminators"/>
</dbReference>
<dbReference type="InterPro" id="IPR011608">
    <property type="entry name" value="PRD"/>
</dbReference>
<reference evidence="3" key="1">
    <citation type="submission" date="2020-10" db="EMBL/GenBank/DDBJ databases">
        <authorList>
            <person name="Gilroy R."/>
        </authorList>
    </citation>
    <scope>NUCLEOTIDE SEQUENCE</scope>
    <source>
        <strain evidence="3">ChiW13-3771</strain>
    </source>
</reference>
<proteinExistence type="predicted"/>
<keyword evidence="1" id="KW-0677">Repeat</keyword>
<dbReference type="Gene3D" id="2.30.24.10">
    <property type="entry name" value="CAT RNA-binding domain"/>
    <property type="match status" value="1"/>
</dbReference>
<dbReference type="InterPro" id="IPR004341">
    <property type="entry name" value="CAT_RNA-bd_dom"/>
</dbReference>
<protein>
    <submittedName>
        <fullName evidence="3">PRD domain-containing protein</fullName>
    </submittedName>
</protein>
<name>A0A9D1JE47_9FIRM</name>
<dbReference type="EMBL" id="DVHN01000139">
    <property type="protein sequence ID" value="HIR89400.1"/>
    <property type="molecule type" value="Genomic_DNA"/>
</dbReference>
<feature type="domain" description="PRD" evidence="2">
    <location>
        <begin position="65"/>
        <end position="170"/>
    </location>
</feature>
<organism evidence="3 4">
    <name type="scientific">Candidatus Fimimorpha faecalis</name>
    <dbReference type="NCBI Taxonomy" id="2840824"/>
    <lineage>
        <taxon>Bacteria</taxon>
        <taxon>Bacillati</taxon>
        <taxon>Bacillota</taxon>
        <taxon>Clostridia</taxon>
        <taxon>Eubacteriales</taxon>
        <taxon>Candidatus Fimimorpha</taxon>
    </lineage>
</organism>
<dbReference type="InterPro" id="IPR036650">
    <property type="entry name" value="CAT_RNA-bd_dom_sf"/>
</dbReference>
<dbReference type="GO" id="GO:0003723">
    <property type="term" value="F:RNA binding"/>
    <property type="evidence" value="ECO:0007669"/>
    <property type="project" value="InterPro"/>
</dbReference>
<dbReference type="PANTHER" id="PTHR30185:SF15">
    <property type="entry name" value="CRYPTIC BETA-GLUCOSIDE BGL OPERON ANTITERMINATOR"/>
    <property type="match status" value="1"/>
</dbReference>
<sequence>MRIFKILNNNAAVVRDGKGQEKIVMGKGICFKRKVGEEISEEVVDKTFFLKTSEANSKFQTLIQDVPMEHIMLGEEIISEARVRLNKKLNDMIYISLIDHVHTSIVRCQEGVFVKNVLLWDIRRFYKEEFQIGLWALERVWEVCQVRLPEDEAGFIALHIANAQMDEQVMHDMYEITRVMQEVVNIVKYFFQVEFDEDDVYYYRFITHLRFFAKRLVEKKIYRDEENDDLLDVIKEKYQNAYRCVEKITQFIHKKYHYDLSKEERLYLTIHIERVIMKTKK</sequence>
<evidence type="ECO:0000259" key="2">
    <source>
        <dbReference type="PROSITE" id="PS51372"/>
    </source>
</evidence>
<dbReference type="Pfam" id="PF00874">
    <property type="entry name" value="PRD"/>
    <property type="match status" value="2"/>
</dbReference>
<dbReference type="Gene3D" id="1.10.1790.10">
    <property type="entry name" value="PRD domain"/>
    <property type="match status" value="2"/>
</dbReference>
<accession>A0A9D1JE47</accession>
<gene>
    <name evidence="3" type="ORF">IAC96_10645</name>
</gene>
<dbReference type="Pfam" id="PF03123">
    <property type="entry name" value="CAT_RBD"/>
    <property type="match status" value="1"/>
</dbReference>
<dbReference type="PANTHER" id="PTHR30185">
    <property type="entry name" value="CRYPTIC BETA-GLUCOSIDE BGL OPERON ANTITERMINATOR"/>
    <property type="match status" value="1"/>
</dbReference>
<dbReference type="GO" id="GO:0006355">
    <property type="term" value="P:regulation of DNA-templated transcription"/>
    <property type="evidence" value="ECO:0007669"/>
    <property type="project" value="InterPro"/>
</dbReference>
<dbReference type="SUPFAM" id="SSF63520">
    <property type="entry name" value="PTS-regulatory domain, PRD"/>
    <property type="match status" value="2"/>
</dbReference>
<reference evidence="3" key="2">
    <citation type="journal article" date="2021" name="PeerJ">
        <title>Extensive microbial diversity within the chicken gut microbiome revealed by metagenomics and culture.</title>
        <authorList>
            <person name="Gilroy R."/>
            <person name="Ravi A."/>
            <person name="Getino M."/>
            <person name="Pursley I."/>
            <person name="Horton D.L."/>
            <person name="Alikhan N.F."/>
            <person name="Baker D."/>
            <person name="Gharbi K."/>
            <person name="Hall N."/>
            <person name="Watson M."/>
            <person name="Adriaenssens E.M."/>
            <person name="Foster-Nyarko E."/>
            <person name="Jarju S."/>
            <person name="Secka A."/>
            <person name="Antonio M."/>
            <person name="Oren A."/>
            <person name="Chaudhuri R.R."/>
            <person name="La Ragione R."/>
            <person name="Hildebrand F."/>
            <person name="Pallen M.J."/>
        </authorList>
    </citation>
    <scope>NUCLEOTIDE SEQUENCE</scope>
    <source>
        <strain evidence="3">ChiW13-3771</strain>
    </source>
</reference>
<dbReference type="AlphaFoldDB" id="A0A9D1JE47"/>
<dbReference type="InterPro" id="IPR036634">
    <property type="entry name" value="PRD_sf"/>
</dbReference>
<feature type="domain" description="PRD" evidence="2">
    <location>
        <begin position="171"/>
        <end position="281"/>
    </location>
</feature>
<dbReference type="SMART" id="SM01061">
    <property type="entry name" value="CAT_RBD"/>
    <property type="match status" value="1"/>
</dbReference>
<dbReference type="NCBIfam" id="NF046042">
    <property type="entry name" value="LicT"/>
    <property type="match status" value="1"/>
</dbReference>
<evidence type="ECO:0000256" key="1">
    <source>
        <dbReference type="ARBA" id="ARBA00022737"/>
    </source>
</evidence>
<evidence type="ECO:0000313" key="3">
    <source>
        <dbReference type="EMBL" id="HIR89400.1"/>
    </source>
</evidence>
<dbReference type="SUPFAM" id="SSF50151">
    <property type="entry name" value="SacY-like RNA-binding domain"/>
    <property type="match status" value="1"/>
</dbReference>